<dbReference type="SUPFAM" id="SSF143120">
    <property type="entry name" value="YefM-like"/>
    <property type="match status" value="1"/>
</dbReference>
<dbReference type="Gene3D" id="3.40.1620.10">
    <property type="entry name" value="YefM-like domain"/>
    <property type="match status" value="1"/>
</dbReference>
<reference evidence="3 4" key="1">
    <citation type="submission" date="2008-06" db="EMBL/GenBank/DDBJ databases">
        <title>Complete sequence of Pelodictyon phaeoclathratiforme BU-1.</title>
        <authorList>
            <consortium name="US DOE Joint Genome Institute"/>
            <person name="Lucas S."/>
            <person name="Copeland A."/>
            <person name="Lapidus A."/>
            <person name="Glavina del Rio T."/>
            <person name="Dalin E."/>
            <person name="Tice H."/>
            <person name="Bruce D."/>
            <person name="Goodwin L."/>
            <person name="Pitluck S."/>
            <person name="Schmutz J."/>
            <person name="Larimer F."/>
            <person name="Land M."/>
            <person name="Hauser L."/>
            <person name="Kyrpides N."/>
            <person name="Mikhailova N."/>
            <person name="Liu Z."/>
            <person name="Li T."/>
            <person name="Zhao F."/>
            <person name="Overmann J."/>
            <person name="Bryant D.A."/>
            <person name="Richardson P."/>
        </authorList>
    </citation>
    <scope>NUCLEOTIDE SEQUENCE [LARGE SCALE GENOMIC DNA]</scope>
    <source>
        <strain evidence="4">DSM 5477 / BU-1</strain>
    </source>
</reference>
<dbReference type="PANTHER" id="PTHR33713:SF11">
    <property type="entry name" value="PREVENT-HOST-DEATH FAMILY PROTEIN"/>
    <property type="match status" value="1"/>
</dbReference>
<dbReference type="eggNOG" id="COG2161">
    <property type="taxonomic scope" value="Bacteria"/>
</dbReference>
<sequence>MKLSERVRPISYLKSHAAEIVRDFEENRSPLIVTQNGEAKIVVMDIRTYEEQIETMAFLKLINLGKKDISEGNFQSVEDFFADMEKEEG</sequence>
<evidence type="ECO:0000313" key="4">
    <source>
        <dbReference type="Proteomes" id="UP000002724"/>
    </source>
</evidence>
<dbReference type="AlphaFoldDB" id="B4SDY6"/>
<evidence type="ECO:0000313" key="3">
    <source>
        <dbReference type="EMBL" id="ACF42977.1"/>
    </source>
</evidence>
<dbReference type="Pfam" id="PF02604">
    <property type="entry name" value="PhdYeFM_antitox"/>
    <property type="match status" value="1"/>
</dbReference>
<dbReference type="RefSeq" id="WP_012507472.1">
    <property type="nucleotide sequence ID" value="NC_011060.1"/>
</dbReference>
<organism evidence="3 4">
    <name type="scientific">Pelodictyon phaeoclathratiforme (strain DSM 5477 / BU-1)</name>
    <dbReference type="NCBI Taxonomy" id="324925"/>
    <lineage>
        <taxon>Bacteria</taxon>
        <taxon>Pseudomonadati</taxon>
        <taxon>Chlorobiota</taxon>
        <taxon>Chlorobiia</taxon>
        <taxon>Chlorobiales</taxon>
        <taxon>Chlorobiaceae</taxon>
        <taxon>Chlorobium/Pelodictyon group</taxon>
        <taxon>Pelodictyon</taxon>
    </lineage>
</organism>
<dbReference type="HOGENOM" id="CLU_166037_3_2_10"/>
<dbReference type="InterPro" id="IPR051405">
    <property type="entry name" value="phD/YefM_antitoxin"/>
</dbReference>
<evidence type="ECO:0000256" key="2">
    <source>
        <dbReference type="RuleBase" id="RU362080"/>
    </source>
</evidence>
<dbReference type="InterPro" id="IPR036165">
    <property type="entry name" value="YefM-like_sf"/>
</dbReference>
<dbReference type="NCBIfam" id="TIGR01552">
    <property type="entry name" value="phd_fam"/>
    <property type="match status" value="1"/>
</dbReference>
<dbReference type="EMBL" id="CP001110">
    <property type="protein sequence ID" value="ACF42977.1"/>
    <property type="molecule type" value="Genomic_DNA"/>
</dbReference>
<comment type="similarity">
    <text evidence="1 2">Belongs to the phD/YefM antitoxin family.</text>
</comment>
<name>B4SDY6_PELPB</name>
<dbReference type="PANTHER" id="PTHR33713">
    <property type="entry name" value="ANTITOXIN YAFN-RELATED"/>
    <property type="match status" value="1"/>
</dbReference>
<evidence type="ECO:0000256" key="1">
    <source>
        <dbReference type="ARBA" id="ARBA00009981"/>
    </source>
</evidence>
<comment type="function">
    <text evidence="2">Antitoxin component of a type II toxin-antitoxin (TA) system.</text>
</comment>
<proteinExistence type="inferred from homology"/>
<dbReference type="InterPro" id="IPR006442">
    <property type="entry name" value="Antitoxin_Phd/YefM"/>
</dbReference>
<dbReference type="Proteomes" id="UP000002724">
    <property type="component" value="Chromosome"/>
</dbReference>
<gene>
    <name evidence="3" type="ordered locus">Ppha_0682</name>
</gene>
<dbReference type="STRING" id="324925.Ppha_0682"/>
<accession>B4SDY6</accession>
<dbReference type="OrthoDB" id="7069202at2"/>
<keyword evidence="4" id="KW-1185">Reference proteome</keyword>
<dbReference type="KEGG" id="pph:Ppha_0682"/>
<protein>
    <recommendedName>
        <fullName evidence="2">Antitoxin</fullName>
    </recommendedName>
</protein>